<dbReference type="Gramene" id="C.cajan_32589.t">
    <property type="protein sequence ID" value="C.cajan_32589.t.cds1"/>
    <property type="gene ID" value="C.cajan_32589"/>
</dbReference>
<name>A0A151RQ81_CAJCA</name>
<dbReference type="EMBL" id="KQ483616">
    <property type="protein sequence ID" value="KYP44706.1"/>
    <property type="molecule type" value="Genomic_DNA"/>
</dbReference>
<evidence type="ECO:0000259" key="1">
    <source>
        <dbReference type="Pfam" id="PF03732"/>
    </source>
</evidence>
<gene>
    <name evidence="2" type="ORF">KK1_033764</name>
    <name evidence="3" type="ORF">KK1_033780</name>
</gene>
<reference evidence="2 4" key="1">
    <citation type="journal article" date="2012" name="Nat. Biotechnol.">
        <title>Draft genome sequence of pigeonpea (Cajanus cajan), an orphan legume crop of resource-poor farmers.</title>
        <authorList>
            <person name="Varshney R.K."/>
            <person name="Chen W."/>
            <person name="Li Y."/>
            <person name="Bharti A.K."/>
            <person name="Saxena R.K."/>
            <person name="Schlueter J.A."/>
            <person name="Donoghue M.T."/>
            <person name="Azam S."/>
            <person name="Fan G."/>
            <person name="Whaley A.M."/>
            <person name="Farmer A.D."/>
            <person name="Sheridan J."/>
            <person name="Iwata A."/>
            <person name="Tuteja R."/>
            <person name="Penmetsa R.V."/>
            <person name="Wu W."/>
            <person name="Upadhyaya H.D."/>
            <person name="Yang S.P."/>
            <person name="Shah T."/>
            <person name="Saxena K.B."/>
            <person name="Michael T."/>
            <person name="McCombie W.R."/>
            <person name="Yang B."/>
            <person name="Zhang G."/>
            <person name="Yang H."/>
            <person name="Wang J."/>
            <person name="Spillane C."/>
            <person name="Cook D.R."/>
            <person name="May G.D."/>
            <person name="Xu X."/>
            <person name="Jackson S.A."/>
        </authorList>
    </citation>
    <scope>NUCLEOTIDE SEQUENCE [LARGE SCALE GENOMIC DNA]</scope>
    <source>
        <strain evidence="4">cv. Asha</strain>
    </source>
</reference>
<protein>
    <recommendedName>
        <fullName evidence="1">Retrotransposon gag domain-containing protein</fullName>
    </recommendedName>
</protein>
<feature type="domain" description="Retrotransposon gag" evidence="1">
    <location>
        <begin position="8"/>
        <end position="58"/>
    </location>
</feature>
<keyword evidence="4" id="KW-1185">Reference proteome</keyword>
<dbReference type="AlphaFoldDB" id="A0A151RQ81"/>
<dbReference type="Pfam" id="PF03732">
    <property type="entry name" value="Retrotrans_gag"/>
    <property type="match status" value="1"/>
</dbReference>
<evidence type="ECO:0000313" key="4">
    <source>
        <dbReference type="Proteomes" id="UP000075243"/>
    </source>
</evidence>
<proteinExistence type="predicted"/>
<evidence type="ECO:0000313" key="2">
    <source>
        <dbReference type="EMBL" id="KYP44706.1"/>
    </source>
</evidence>
<dbReference type="InterPro" id="IPR005162">
    <property type="entry name" value="Retrotrans_gag_dom"/>
</dbReference>
<sequence length="60" mass="7511">MLESRGVPVDWDYFKRVFLEKYFPDNVRYAMEVEFMRLQQRNMSVSEYAMRFEHLARFYS</sequence>
<accession>A0A151RQ81</accession>
<dbReference type="EMBL" id="KQ483616">
    <property type="protein sequence ID" value="KYP44721.1"/>
    <property type="molecule type" value="Genomic_DNA"/>
</dbReference>
<organism evidence="2 4">
    <name type="scientific">Cajanus cajan</name>
    <name type="common">Pigeon pea</name>
    <name type="synonym">Cajanus indicus</name>
    <dbReference type="NCBI Taxonomy" id="3821"/>
    <lineage>
        <taxon>Eukaryota</taxon>
        <taxon>Viridiplantae</taxon>
        <taxon>Streptophyta</taxon>
        <taxon>Embryophyta</taxon>
        <taxon>Tracheophyta</taxon>
        <taxon>Spermatophyta</taxon>
        <taxon>Magnoliopsida</taxon>
        <taxon>eudicotyledons</taxon>
        <taxon>Gunneridae</taxon>
        <taxon>Pentapetalae</taxon>
        <taxon>rosids</taxon>
        <taxon>fabids</taxon>
        <taxon>Fabales</taxon>
        <taxon>Fabaceae</taxon>
        <taxon>Papilionoideae</taxon>
        <taxon>50 kb inversion clade</taxon>
        <taxon>NPAAA clade</taxon>
        <taxon>indigoferoid/millettioid clade</taxon>
        <taxon>Phaseoleae</taxon>
        <taxon>Cajanus</taxon>
    </lineage>
</organism>
<dbReference type="Proteomes" id="UP000075243">
    <property type="component" value="Unassembled WGS sequence"/>
</dbReference>
<dbReference type="Gramene" id="C.cajan_32604.t">
    <property type="protein sequence ID" value="C.cajan_32604.t.cds1"/>
    <property type="gene ID" value="C.cajan_32604"/>
</dbReference>
<evidence type="ECO:0000313" key="3">
    <source>
        <dbReference type="EMBL" id="KYP44721.1"/>
    </source>
</evidence>